<feature type="zinc finger region" description="C3H1-type" evidence="2">
    <location>
        <begin position="438"/>
        <end position="466"/>
    </location>
</feature>
<keyword evidence="2" id="KW-0479">Metal-binding</keyword>
<comment type="caution">
    <text evidence="5">The sequence shown here is derived from an EMBL/GenBank/DDBJ whole genome shotgun (WGS) entry which is preliminary data.</text>
</comment>
<dbReference type="AlphaFoldDB" id="A0ABD1SF43"/>
<evidence type="ECO:0000313" key="5">
    <source>
        <dbReference type="EMBL" id="KAL2499368.1"/>
    </source>
</evidence>
<keyword evidence="1" id="KW-0238">DNA-binding</keyword>
<gene>
    <name evidence="5" type="ORF">Adt_24918</name>
</gene>
<reference evidence="6" key="1">
    <citation type="submission" date="2024-07" db="EMBL/GenBank/DDBJ databases">
        <title>Two chromosome-level genome assemblies of Korean endemic species Abeliophyllum distichum and Forsythia ovata (Oleaceae).</title>
        <authorList>
            <person name="Jang H."/>
        </authorList>
    </citation>
    <scope>NUCLEOTIDE SEQUENCE [LARGE SCALE GENOMIC DNA]</scope>
</reference>
<feature type="region of interest" description="Disordered" evidence="3">
    <location>
        <begin position="468"/>
        <end position="492"/>
    </location>
</feature>
<dbReference type="PROSITE" id="PS50103">
    <property type="entry name" value="ZF_C3H1"/>
    <property type="match status" value="1"/>
</dbReference>
<dbReference type="GO" id="GO:0003677">
    <property type="term" value="F:DNA binding"/>
    <property type="evidence" value="ECO:0007669"/>
    <property type="project" value="UniProtKB-KW"/>
</dbReference>
<feature type="compositionally biased region" description="Polar residues" evidence="3">
    <location>
        <begin position="468"/>
        <end position="480"/>
    </location>
</feature>
<dbReference type="GO" id="GO:0008270">
    <property type="term" value="F:zinc ion binding"/>
    <property type="evidence" value="ECO:0007669"/>
    <property type="project" value="UniProtKB-KW"/>
</dbReference>
<dbReference type="EMBL" id="JBFOLK010000007">
    <property type="protein sequence ID" value="KAL2499368.1"/>
    <property type="molecule type" value="Genomic_DNA"/>
</dbReference>
<protein>
    <submittedName>
        <fullName evidence="5">Zinc finger CCCH domain-containing protein 6</fullName>
    </submittedName>
</protein>
<dbReference type="Proteomes" id="UP001604336">
    <property type="component" value="Unassembled WGS sequence"/>
</dbReference>
<name>A0ABD1SF43_9LAMI</name>
<feature type="compositionally biased region" description="Basic and acidic residues" evidence="3">
    <location>
        <begin position="483"/>
        <end position="492"/>
    </location>
</feature>
<keyword evidence="2" id="KW-0862">Zinc</keyword>
<proteinExistence type="predicted"/>
<feature type="domain" description="C3H1-type" evidence="4">
    <location>
        <begin position="438"/>
        <end position="466"/>
    </location>
</feature>
<evidence type="ECO:0000259" key="4">
    <source>
        <dbReference type="PROSITE" id="PS50103"/>
    </source>
</evidence>
<evidence type="ECO:0000256" key="3">
    <source>
        <dbReference type="SAM" id="MobiDB-lite"/>
    </source>
</evidence>
<keyword evidence="2" id="KW-0863">Zinc-finger</keyword>
<dbReference type="PANTHER" id="PTHR33400:SF2">
    <property type="entry name" value="ZINC FINGER CCCH DOMAIN-CONTAINING PROTEIN 6"/>
    <property type="match status" value="1"/>
</dbReference>
<keyword evidence="6" id="KW-1185">Reference proteome</keyword>
<evidence type="ECO:0000256" key="2">
    <source>
        <dbReference type="PROSITE-ProRule" id="PRU00723"/>
    </source>
</evidence>
<organism evidence="5 6">
    <name type="scientific">Abeliophyllum distichum</name>
    <dbReference type="NCBI Taxonomy" id="126358"/>
    <lineage>
        <taxon>Eukaryota</taxon>
        <taxon>Viridiplantae</taxon>
        <taxon>Streptophyta</taxon>
        <taxon>Embryophyta</taxon>
        <taxon>Tracheophyta</taxon>
        <taxon>Spermatophyta</taxon>
        <taxon>Magnoliopsida</taxon>
        <taxon>eudicotyledons</taxon>
        <taxon>Gunneridae</taxon>
        <taxon>Pentapetalae</taxon>
        <taxon>asterids</taxon>
        <taxon>lamiids</taxon>
        <taxon>Lamiales</taxon>
        <taxon>Oleaceae</taxon>
        <taxon>Forsythieae</taxon>
        <taxon>Abeliophyllum</taxon>
    </lineage>
</organism>
<sequence>MGRSKKSNKVNWASDVNLCQVRLFLSEESPSQVGVGTQDHLQAKTLWSVHSGGIASDANLPPGFEGLQPGNLWKNKLSQLPLIKWRCPPRFEVDGMWRVVAGEESKEVEAQNQREMRVLEAIYPRPSSIPPNPSVSVGIEDSLQNDQNTLLIPITPIEDEDTALDAPLSYIESNTAPMTSQPQLLAHATSSSQVSGGTNPNDYKIPESGGDPCVEPDIVAAAHAALTAVMSKNDQGNLIDHNLLIKILSDPKMIEQLVTNRGTASSMQNVPASSIPNMPPTGVQNMPFSSTQNVPFSSTQNVPFSNTQNMPSTSMHNLPSSSTINLPNPSSITINRRDPPSAHITRPELVSSLATSSRPFFPPSRMGPIPNIRPSVPDVSLAPPPSARPPVAKDINYYKSLIKQHGSERQEGLPQFGNQQLGTIQEPLNIAKSRDPKLKIMRPCIYFNSARGCRNGANCAYLHDTTPQPRVSSVPEVQSTKRMKMDREITGT</sequence>
<evidence type="ECO:0000256" key="1">
    <source>
        <dbReference type="ARBA" id="ARBA00023125"/>
    </source>
</evidence>
<accession>A0ABD1SF43</accession>
<dbReference type="InterPro" id="IPR000571">
    <property type="entry name" value="Znf_CCCH"/>
</dbReference>
<dbReference type="PANTHER" id="PTHR33400">
    <property type="entry name" value="ZINC FINGER CCCH DOMAIN-CONTAINING PROTEIN 6-RELATED"/>
    <property type="match status" value="1"/>
</dbReference>
<evidence type="ECO:0000313" key="6">
    <source>
        <dbReference type="Proteomes" id="UP001604336"/>
    </source>
</evidence>